<gene>
    <name evidence="2" type="ORF">EHS13_33965</name>
</gene>
<evidence type="ECO:0000313" key="2">
    <source>
        <dbReference type="EMBL" id="QGQ99513.1"/>
    </source>
</evidence>
<proteinExistence type="predicted"/>
<name>A0A6B8RVP6_9BACL</name>
<dbReference type="PANTHER" id="PTHR46969:SF1">
    <property type="entry name" value="BIFUNCTIONAL PROTEIN HLDE"/>
    <property type="match status" value="1"/>
</dbReference>
<reference evidence="3" key="1">
    <citation type="submission" date="2018-11" db="EMBL/GenBank/DDBJ databases">
        <title>Complete genome sequence of Paenibacillus sp. ML311-T8.</title>
        <authorList>
            <person name="Nam Y.-D."/>
            <person name="Kang J."/>
            <person name="Chung W.-H."/>
            <person name="Park Y.S."/>
        </authorList>
    </citation>
    <scope>NUCLEOTIDE SEQUENCE [LARGE SCALE GENOMIC DNA]</scope>
    <source>
        <strain evidence="3">ML311-T8</strain>
    </source>
</reference>
<organism evidence="2 3">
    <name type="scientific">Paenibacillus psychroresistens</name>
    <dbReference type="NCBI Taxonomy" id="1778678"/>
    <lineage>
        <taxon>Bacteria</taxon>
        <taxon>Bacillati</taxon>
        <taxon>Bacillota</taxon>
        <taxon>Bacilli</taxon>
        <taxon>Bacillales</taxon>
        <taxon>Paenibacillaceae</taxon>
        <taxon>Paenibacillus</taxon>
    </lineage>
</organism>
<evidence type="ECO:0000259" key="1">
    <source>
        <dbReference type="Pfam" id="PF00294"/>
    </source>
</evidence>
<keyword evidence="2" id="KW-0418">Kinase</keyword>
<dbReference type="RefSeq" id="WP_155704680.1">
    <property type="nucleotide sequence ID" value="NZ_CP034235.1"/>
</dbReference>
<keyword evidence="3" id="KW-1185">Reference proteome</keyword>
<evidence type="ECO:0000313" key="3">
    <source>
        <dbReference type="Proteomes" id="UP000426246"/>
    </source>
</evidence>
<dbReference type="InterPro" id="IPR029056">
    <property type="entry name" value="Ribokinase-like"/>
</dbReference>
<dbReference type="AlphaFoldDB" id="A0A6B8RVP6"/>
<dbReference type="InterPro" id="IPR011611">
    <property type="entry name" value="PfkB_dom"/>
</dbReference>
<dbReference type="Proteomes" id="UP000426246">
    <property type="component" value="Chromosome"/>
</dbReference>
<feature type="domain" description="Carbohydrate kinase PfkB" evidence="1">
    <location>
        <begin position="225"/>
        <end position="341"/>
    </location>
</feature>
<dbReference type="PANTHER" id="PTHR46969">
    <property type="entry name" value="BIFUNCTIONAL PROTEIN HLDE"/>
    <property type="match status" value="1"/>
</dbReference>
<dbReference type="GO" id="GO:0033786">
    <property type="term" value="F:heptose-1-phosphate adenylyltransferase activity"/>
    <property type="evidence" value="ECO:0007669"/>
    <property type="project" value="TreeGrafter"/>
</dbReference>
<dbReference type="GO" id="GO:0005829">
    <property type="term" value="C:cytosol"/>
    <property type="evidence" value="ECO:0007669"/>
    <property type="project" value="TreeGrafter"/>
</dbReference>
<accession>A0A6B8RVP6</accession>
<dbReference type="GO" id="GO:0033785">
    <property type="term" value="F:heptose 7-phosphate kinase activity"/>
    <property type="evidence" value="ECO:0007669"/>
    <property type="project" value="TreeGrafter"/>
</dbReference>
<dbReference type="SUPFAM" id="SSF53613">
    <property type="entry name" value="Ribokinase-like"/>
    <property type="match status" value="1"/>
</dbReference>
<keyword evidence="2" id="KW-0808">Transferase</keyword>
<protein>
    <submittedName>
        <fullName evidence="2">Sugar kinase</fullName>
    </submittedName>
</protein>
<dbReference type="OrthoDB" id="9775849at2"/>
<dbReference type="Pfam" id="PF00294">
    <property type="entry name" value="PfkB"/>
    <property type="match status" value="1"/>
</dbReference>
<sequence>MDNEKIPSSISDLERFDELSHERMEQIFADISQLKAGVIGDGCLDIYWHADMTLSQLSRETPHYPLPIVREVYSPGAVGNVAANLKALGCKEVYLCSVLGKDWRGDLLRQSLSDLGILDSFSLMEENWITPAYCKPIRHGLQDAYQEDPRLDFQNYIPMSEQITERLIAKLDQMAAVVDVIAVTDQFQVGVVGAAVRKRLAYWSKLGKIIVVDSRDRIGLYTDVIVKPNEVEGLRWVNPNEDPRLGTWELWLDAAQKLSQQVNAPCCMTLGEKGSLWIEQGQSIWATTKPAEPPLDIVGAGDCFASALLAGLGTGCSGPEAMAFAHLAASVVIRKLGTTGTASPEEIRITKR</sequence>
<dbReference type="KEGG" id="ppsc:EHS13_33965"/>
<dbReference type="EMBL" id="CP034235">
    <property type="protein sequence ID" value="QGQ99513.1"/>
    <property type="molecule type" value="Genomic_DNA"/>
</dbReference>
<dbReference type="Gene3D" id="3.40.1190.20">
    <property type="match status" value="1"/>
</dbReference>